<dbReference type="AlphaFoldDB" id="A0A833E913"/>
<feature type="binding site" evidence="10">
    <location>
        <position position="68"/>
    </location>
    <ligand>
        <name>Mg(2+)</name>
        <dbReference type="ChEBI" id="CHEBI:18420"/>
    </ligand>
</feature>
<evidence type="ECO:0000256" key="4">
    <source>
        <dbReference type="ARBA" id="ARBA00022741"/>
    </source>
</evidence>
<evidence type="ECO:0000256" key="1">
    <source>
        <dbReference type="ARBA" id="ARBA00008023"/>
    </source>
</evidence>
<dbReference type="GO" id="GO:0009117">
    <property type="term" value="P:nucleotide metabolic process"/>
    <property type="evidence" value="ECO:0007669"/>
    <property type="project" value="UniProtKB-KW"/>
</dbReference>
<feature type="binding site" evidence="10">
    <location>
        <position position="40"/>
    </location>
    <ligand>
        <name>Mg(2+)</name>
        <dbReference type="ChEBI" id="CHEBI:18420"/>
    </ligand>
</feature>
<dbReference type="HAMAP" id="MF_01405">
    <property type="entry name" value="Non_canon_purine_NTPase"/>
    <property type="match status" value="1"/>
</dbReference>
<dbReference type="GO" id="GO:0046872">
    <property type="term" value="F:metal ion binding"/>
    <property type="evidence" value="ECO:0007669"/>
    <property type="project" value="UniProtKB-KW"/>
</dbReference>
<evidence type="ECO:0000256" key="8">
    <source>
        <dbReference type="ARBA" id="ARBA00051875"/>
    </source>
</evidence>
<evidence type="ECO:0000256" key="2">
    <source>
        <dbReference type="ARBA" id="ARBA00011738"/>
    </source>
</evidence>
<dbReference type="Proteomes" id="UP000600071">
    <property type="component" value="Unassembled WGS sequence"/>
</dbReference>
<feature type="active site" description="Proton acceptor" evidence="10">
    <location>
        <position position="68"/>
    </location>
</feature>
<keyword evidence="6 10" id="KW-0460">Magnesium</keyword>
<evidence type="ECO:0000313" key="12">
    <source>
        <dbReference type="EMBL" id="HIQ24132.1"/>
    </source>
</evidence>
<dbReference type="Pfam" id="PF01725">
    <property type="entry name" value="Ham1p_like"/>
    <property type="match status" value="1"/>
</dbReference>
<dbReference type="EC" id="3.6.1.66" evidence="10"/>
<feature type="binding site" evidence="10">
    <location>
        <begin position="171"/>
        <end position="172"/>
    </location>
    <ligand>
        <name>substrate</name>
    </ligand>
</feature>
<keyword evidence="3 10" id="KW-0479">Metal-binding</keyword>
<keyword evidence="4 10" id="KW-0547">Nucleotide-binding</keyword>
<organism evidence="12 13">
    <name type="scientific">Pyrodictium delaneyi</name>
    <dbReference type="NCBI Taxonomy" id="1273541"/>
    <lineage>
        <taxon>Archaea</taxon>
        <taxon>Thermoproteota</taxon>
        <taxon>Thermoprotei</taxon>
        <taxon>Desulfurococcales</taxon>
        <taxon>Pyrodictiaceae</taxon>
        <taxon>Pyrodictium</taxon>
    </lineage>
</organism>
<dbReference type="GO" id="GO:0036220">
    <property type="term" value="F:ITP diphosphatase activity"/>
    <property type="evidence" value="ECO:0007669"/>
    <property type="project" value="UniProtKB-UniRule"/>
</dbReference>
<dbReference type="Gene3D" id="3.90.950.10">
    <property type="match status" value="1"/>
</dbReference>
<name>A0A833E913_9CREN</name>
<dbReference type="GO" id="GO:0009146">
    <property type="term" value="P:purine nucleoside triphosphate catabolic process"/>
    <property type="evidence" value="ECO:0007669"/>
    <property type="project" value="UniProtKB-UniRule"/>
</dbReference>
<dbReference type="EMBL" id="DQVR01000082">
    <property type="protein sequence ID" value="HIQ24132.1"/>
    <property type="molecule type" value="Genomic_DNA"/>
</dbReference>
<feature type="binding site" evidence="10">
    <location>
        <begin position="11"/>
        <end position="16"/>
    </location>
    <ligand>
        <name>substrate</name>
    </ligand>
</feature>
<evidence type="ECO:0000256" key="9">
    <source>
        <dbReference type="ARBA" id="ARBA00052017"/>
    </source>
</evidence>
<dbReference type="InterPro" id="IPR020922">
    <property type="entry name" value="dITP/XTP_pyrophosphatase"/>
</dbReference>
<dbReference type="GO" id="GO:0005737">
    <property type="term" value="C:cytoplasm"/>
    <property type="evidence" value="ECO:0007669"/>
    <property type="project" value="TreeGrafter"/>
</dbReference>
<comment type="cofactor">
    <cofactor evidence="10">
        <name>Mg(2+)</name>
        <dbReference type="ChEBI" id="CHEBI:18420"/>
    </cofactor>
    <text evidence="10">Binds 1 Mg(2+) ion per subunit.</text>
</comment>
<evidence type="ECO:0000313" key="13">
    <source>
        <dbReference type="Proteomes" id="UP000600071"/>
    </source>
</evidence>
<evidence type="ECO:0000256" key="7">
    <source>
        <dbReference type="ARBA" id="ARBA00023080"/>
    </source>
</evidence>
<feature type="binding site" evidence="10">
    <location>
        <begin position="143"/>
        <end position="146"/>
    </location>
    <ligand>
        <name>substrate</name>
    </ligand>
</feature>
<evidence type="ECO:0000256" key="5">
    <source>
        <dbReference type="ARBA" id="ARBA00022801"/>
    </source>
</evidence>
<dbReference type="NCBIfam" id="TIGR00042">
    <property type="entry name" value="RdgB/HAM1 family non-canonical purine NTP pyrophosphatase"/>
    <property type="match status" value="1"/>
</dbReference>
<dbReference type="InterPro" id="IPR029001">
    <property type="entry name" value="ITPase-like_fam"/>
</dbReference>
<reference evidence="12" key="1">
    <citation type="journal article" date="2020" name="ISME J.">
        <title>Gammaproteobacteria mediating utilization of methyl-, sulfur- and petroleum organic compounds in deep ocean hydrothermal plumes.</title>
        <authorList>
            <person name="Zhou Z."/>
            <person name="Liu Y."/>
            <person name="Pan J."/>
            <person name="Cron B.R."/>
            <person name="Toner B.M."/>
            <person name="Anantharaman K."/>
            <person name="Breier J.A."/>
            <person name="Dick G.J."/>
            <person name="Li M."/>
        </authorList>
    </citation>
    <scope>NUCLEOTIDE SEQUENCE</scope>
    <source>
        <strain evidence="12">SZUA-1523</strain>
    </source>
</reference>
<dbReference type="GO" id="GO:0000166">
    <property type="term" value="F:nucleotide binding"/>
    <property type="evidence" value="ECO:0007669"/>
    <property type="project" value="UniProtKB-KW"/>
</dbReference>
<sequence length="189" mass="20932">MVSRRVIYIATSNMHKVEEIRSILRECGYNVEPIDAPKLELQGDLQKVALYAATVAYSVTGKPVIVEDAGLFIKALNGFPGPYSAYVYKTIGIDGILKLMHGIKDRRAYFYSVIALAHSSGVTLFEGKCNGSIVNEPRGSKGFGFDPIFMPEGSTKTFAEMEIEEKNIYSHRAQAARALCRWLEENCGI</sequence>
<comment type="catalytic activity">
    <reaction evidence="10">
        <text>ITP + H2O = IMP + diphosphate + H(+)</text>
        <dbReference type="Rhea" id="RHEA:29399"/>
        <dbReference type="ChEBI" id="CHEBI:15377"/>
        <dbReference type="ChEBI" id="CHEBI:15378"/>
        <dbReference type="ChEBI" id="CHEBI:33019"/>
        <dbReference type="ChEBI" id="CHEBI:58053"/>
        <dbReference type="ChEBI" id="CHEBI:61402"/>
        <dbReference type="EC" id="3.6.1.66"/>
    </reaction>
</comment>
<dbReference type="GO" id="GO:0035870">
    <property type="term" value="F:dITP diphosphatase activity"/>
    <property type="evidence" value="ECO:0007669"/>
    <property type="project" value="UniProtKB-UniRule"/>
</dbReference>
<dbReference type="CDD" id="cd00515">
    <property type="entry name" value="HAM1"/>
    <property type="match status" value="1"/>
</dbReference>
<keyword evidence="5 10" id="KW-0378">Hydrolase</keyword>
<evidence type="ECO:0000256" key="3">
    <source>
        <dbReference type="ARBA" id="ARBA00022723"/>
    </source>
</evidence>
<dbReference type="SUPFAM" id="SSF52972">
    <property type="entry name" value="ITPase-like"/>
    <property type="match status" value="1"/>
</dbReference>
<comment type="catalytic activity">
    <reaction evidence="8 10">
        <text>dITP + H2O = dIMP + diphosphate + H(+)</text>
        <dbReference type="Rhea" id="RHEA:28342"/>
        <dbReference type="ChEBI" id="CHEBI:15377"/>
        <dbReference type="ChEBI" id="CHEBI:15378"/>
        <dbReference type="ChEBI" id="CHEBI:33019"/>
        <dbReference type="ChEBI" id="CHEBI:61194"/>
        <dbReference type="ChEBI" id="CHEBI:61382"/>
        <dbReference type="EC" id="3.6.1.66"/>
    </reaction>
</comment>
<feature type="binding site" evidence="10">
    <location>
        <position position="69"/>
    </location>
    <ligand>
        <name>substrate</name>
    </ligand>
</feature>
<dbReference type="InterPro" id="IPR002637">
    <property type="entry name" value="RdgB/HAM1"/>
</dbReference>
<dbReference type="FunFam" id="3.90.950.10:FF:000001">
    <property type="entry name" value="dITP/XTP pyrophosphatase"/>
    <property type="match status" value="1"/>
</dbReference>
<protein>
    <recommendedName>
        <fullName evidence="10">dITP/XTP pyrophosphatase</fullName>
        <ecNumber evidence="10">3.6.1.66</ecNumber>
    </recommendedName>
    <alternativeName>
        <fullName evidence="10">Non-canonical purine NTP pyrophosphatase</fullName>
    </alternativeName>
    <alternativeName>
        <fullName evidence="10">Non-standard purine NTP pyrophosphatase</fullName>
    </alternativeName>
    <alternativeName>
        <fullName evidence="10">Nucleoside-triphosphate diphosphatase</fullName>
    </alternativeName>
    <alternativeName>
        <fullName evidence="10">Nucleoside-triphosphate pyrophosphatase</fullName>
        <shortName evidence="10">NTPase</shortName>
    </alternativeName>
</protein>
<evidence type="ECO:0000256" key="6">
    <source>
        <dbReference type="ARBA" id="ARBA00022842"/>
    </source>
</evidence>
<comment type="catalytic activity">
    <reaction evidence="9 10">
        <text>XTP + H2O = XMP + diphosphate + H(+)</text>
        <dbReference type="Rhea" id="RHEA:28610"/>
        <dbReference type="ChEBI" id="CHEBI:15377"/>
        <dbReference type="ChEBI" id="CHEBI:15378"/>
        <dbReference type="ChEBI" id="CHEBI:33019"/>
        <dbReference type="ChEBI" id="CHEBI:57464"/>
        <dbReference type="ChEBI" id="CHEBI:61314"/>
        <dbReference type="EC" id="3.6.1.66"/>
    </reaction>
</comment>
<comment type="function">
    <text evidence="10">Pyrophosphatase that catalyzes the hydrolysis of nucleoside triphosphates to their monophosphate derivatives, with a high preference for the non-canonical purine nucleotides XTP (xanthosine triphosphate), dITP (deoxyinosine triphosphate) and ITP. Seems to function as a house-cleaning enzyme that removes non-canonical purine nucleotides from the nucleotide pool, thus preventing their incorporation into DNA/RNA and avoiding chromosomal lesions.</text>
</comment>
<feature type="binding site" evidence="10">
    <location>
        <position position="166"/>
    </location>
    <ligand>
        <name>substrate</name>
    </ligand>
</feature>
<evidence type="ECO:0000256" key="11">
    <source>
        <dbReference type="RuleBase" id="RU003781"/>
    </source>
</evidence>
<dbReference type="GO" id="GO:0036222">
    <property type="term" value="F:XTP diphosphatase activity"/>
    <property type="evidence" value="ECO:0007669"/>
    <property type="project" value="UniProtKB-UniRule"/>
</dbReference>
<evidence type="ECO:0000256" key="10">
    <source>
        <dbReference type="HAMAP-Rule" id="MF_01405"/>
    </source>
</evidence>
<proteinExistence type="inferred from homology"/>
<keyword evidence="7 10" id="KW-0546">Nucleotide metabolism</keyword>
<dbReference type="PANTHER" id="PTHR11067:SF9">
    <property type="entry name" value="INOSINE TRIPHOSPHATE PYROPHOSPHATASE"/>
    <property type="match status" value="1"/>
</dbReference>
<dbReference type="PANTHER" id="PTHR11067">
    <property type="entry name" value="INOSINE TRIPHOSPHATE PYROPHOSPHATASE/HAM1 PROTEIN"/>
    <property type="match status" value="1"/>
</dbReference>
<comment type="similarity">
    <text evidence="1 10 11">Belongs to the HAM1 NTPase family.</text>
</comment>
<gene>
    <name evidence="12" type="ORF">EYH50_03695</name>
</gene>
<dbReference type="GO" id="GO:0017111">
    <property type="term" value="F:ribonucleoside triphosphate phosphatase activity"/>
    <property type="evidence" value="ECO:0007669"/>
    <property type="project" value="InterPro"/>
</dbReference>
<comment type="caution">
    <text evidence="12">The sequence shown here is derived from an EMBL/GenBank/DDBJ whole genome shotgun (WGS) entry which is preliminary data.</text>
</comment>
<comment type="subunit">
    <text evidence="2 10">Homodimer.</text>
</comment>
<dbReference type="NCBIfam" id="NF011396">
    <property type="entry name" value="PRK14821.1"/>
    <property type="match status" value="1"/>
</dbReference>
<accession>A0A833E913</accession>